<dbReference type="KEGG" id="apa:APP7_0372"/>
<dbReference type="AlphaFoldDB" id="B3GYZ3"/>
<reference evidence="2" key="2">
    <citation type="submission" date="2008-06" db="EMBL/GenBank/DDBJ databases">
        <title>Genome and proteome analysis of A. pleuropneumoniae serotype 7.</title>
        <authorList>
            <person name="Buettner F."/>
            <person name="Martinez-Arias R."/>
            <person name="Goesmann A."/>
            <person name="Baltes N."/>
            <person name="Tegetmeyer H."/>
            <person name="Singh M."/>
            <person name="Gerlach G.F."/>
        </authorList>
    </citation>
    <scope>NUCLEOTIDE SEQUENCE</scope>
    <source>
        <strain evidence="2">AP76</strain>
    </source>
</reference>
<dbReference type="KEGG" id="apa:APP7_1827"/>
<protein>
    <submittedName>
        <fullName evidence="2">Uncharacterized protein</fullName>
    </submittedName>
</protein>
<evidence type="ECO:0000313" key="3">
    <source>
        <dbReference type="Proteomes" id="UP000001226"/>
    </source>
</evidence>
<proteinExistence type="predicted"/>
<dbReference type="EMBL" id="CP001091">
    <property type="protein sequence ID" value="ACE62479.1"/>
    <property type="molecule type" value="Genomic_DNA"/>
</dbReference>
<dbReference type="RefSeq" id="WP_012478337.1">
    <property type="nucleotide sequence ID" value="NC_010939.1"/>
</dbReference>
<sequence>MGTTKTTITNCSMKITKIRSQNSCSICGKTPVTRKFREEYYCANCYAQWFKKKTCKSCGQLTRIHREGELCLECEKLTDCVRCGKTSGTFEIGMISRYGAVCSSCTRYFREEIECSECGKMTRDRYRSPVTNESVCLQCYRRYTFATCKNCRRYRKVHNQEKQLCKKCDEKLLSTCPKCKGEMPSGYGNVCPDCARRSLLFNMIRLNGHILRNKAVKTAYKKFIFWYMRKCGISVALHKGADFMRFFIDCDEIWQQIPDYAELVTHFKPNGLRANLTVLRWLLDTNQIIVDEALKDDLAELERIQALFNKLKESVPCIASYYQKLQRRCDEGKTSLKSVRLALQPAIDLISTNEVTDYPTQDQLNQYLVKKSGQTAAITGFINHLKSEYHRELEIDRKLIQQIKTKQLKKHCSQRLIELYKKSELTDNEQMELIYVVLYSLHSVEIKKPKQDKILLLDGVAYYRSEDRDYFLPQDIYQRINPQFS</sequence>
<reference evidence="3" key="3">
    <citation type="submission" date="2008-06" db="EMBL/GenBank/DDBJ databases">
        <title>Genome and proteome analysis of A. pleuropneumoniae serotype 7.</title>
        <authorList>
            <person name="Linke B."/>
            <person name="Buettner F."/>
            <person name="Martinez-Arias R."/>
            <person name="Goesmann A."/>
            <person name="Baltes N."/>
            <person name="Tegetmeyer H."/>
            <person name="Singh M."/>
            <person name="Gerlach G.F."/>
        </authorList>
    </citation>
    <scope>NUCLEOTIDE SEQUENCE [LARGE SCALE GENOMIC DNA]</scope>
    <source>
        <strain evidence="3">AP76</strain>
    </source>
</reference>
<dbReference type="Proteomes" id="UP000001226">
    <property type="component" value="Chromosome"/>
</dbReference>
<organism evidence="2 3">
    <name type="scientific">Actinobacillus pleuropneumoniae serotype 7 (strain AP76)</name>
    <dbReference type="NCBI Taxonomy" id="537457"/>
    <lineage>
        <taxon>Bacteria</taxon>
        <taxon>Pseudomonadati</taxon>
        <taxon>Pseudomonadota</taxon>
        <taxon>Gammaproteobacteria</taxon>
        <taxon>Pasteurellales</taxon>
        <taxon>Pasteurellaceae</taxon>
        <taxon>Actinobacillus</taxon>
    </lineage>
</organism>
<accession>B3GYZ3</accession>
<reference evidence="2" key="1">
    <citation type="submission" date="2008-05" db="EMBL/GenBank/DDBJ databases">
        <authorList>
            <person name="Linke B."/>
        </authorList>
    </citation>
    <scope>NUCLEOTIDE SEQUENCE</scope>
    <source>
        <strain evidence="2">AP76</strain>
    </source>
</reference>
<gene>
    <name evidence="1" type="ordered locus">APP7_0372</name>
    <name evidence="2" type="ordered locus">APP7_1827</name>
</gene>
<name>B3GYZ3_ACTP7</name>
<evidence type="ECO:0000313" key="2">
    <source>
        <dbReference type="EMBL" id="ACE62479.1"/>
    </source>
</evidence>
<dbReference type="HOGENOM" id="CLU_043918_0_0_6"/>
<dbReference type="EMBL" id="CP001091">
    <property type="protein sequence ID" value="ACE61024.1"/>
    <property type="molecule type" value="Genomic_DNA"/>
</dbReference>
<evidence type="ECO:0000313" key="1">
    <source>
        <dbReference type="EMBL" id="ACE61024.1"/>
    </source>
</evidence>